<dbReference type="Gene3D" id="1.10.357.10">
    <property type="entry name" value="Tetracycline Repressor, domain 2"/>
    <property type="match status" value="1"/>
</dbReference>
<dbReference type="GO" id="GO:0000976">
    <property type="term" value="F:transcription cis-regulatory region binding"/>
    <property type="evidence" value="ECO:0007669"/>
    <property type="project" value="TreeGrafter"/>
</dbReference>
<evidence type="ECO:0000256" key="2">
    <source>
        <dbReference type="ARBA" id="ARBA00023125"/>
    </source>
</evidence>
<dbReference type="EMBL" id="JACHGY010000001">
    <property type="protein sequence ID" value="MBB6429547.1"/>
    <property type="molecule type" value="Genomic_DNA"/>
</dbReference>
<keyword evidence="2 4" id="KW-0238">DNA-binding</keyword>
<accession>A0A7X0H5Q5</accession>
<protein>
    <submittedName>
        <fullName evidence="6">AcrR family transcriptional regulator</fullName>
    </submittedName>
</protein>
<dbReference type="AlphaFoldDB" id="A0A7X0H5Q5"/>
<dbReference type="FunFam" id="1.10.10.60:FF:000141">
    <property type="entry name" value="TetR family transcriptional regulator"/>
    <property type="match status" value="1"/>
</dbReference>
<evidence type="ECO:0000256" key="3">
    <source>
        <dbReference type="ARBA" id="ARBA00023163"/>
    </source>
</evidence>
<keyword evidence="3" id="KW-0804">Transcription</keyword>
<keyword evidence="7" id="KW-1185">Reference proteome</keyword>
<dbReference type="PROSITE" id="PS50977">
    <property type="entry name" value="HTH_TETR_2"/>
    <property type="match status" value="1"/>
</dbReference>
<dbReference type="Pfam" id="PF00440">
    <property type="entry name" value="TetR_N"/>
    <property type="match status" value="1"/>
</dbReference>
<dbReference type="RefSeq" id="WP_184677120.1">
    <property type="nucleotide sequence ID" value="NZ_JACHGY010000001.1"/>
</dbReference>
<feature type="domain" description="HTH tetR-type" evidence="5">
    <location>
        <begin position="2"/>
        <end position="62"/>
    </location>
</feature>
<gene>
    <name evidence="6" type="ORF">HNQ40_001353</name>
</gene>
<dbReference type="InterPro" id="IPR050109">
    <property type="entry name" value="HTH-type_TetR-like_transc_reg"/>
</dbReference>
<evidence type="ECO:0000256" key="4">
    <source>
        <dbReference type="PROSITE-ProRule" id="PRU00335"/>
    </source>
</evidence>
<dbReference type="PANTHER" id="PTHR30055">
    <property type="entry name" value="HTH-TYPE TRANSCRIPTIONAL REGULATOR RUTR"/>
    <property type="match status" value="1"/>
</dbReference>
<dbReference type="InterPro" id="IPR036271">
    <property type="entry name" value="Tet_transcr_reg_TetR-rel_C_sf"/>
</dbReference>
<sequence length="186" mass="19816">MSSARQRILDTAWELFTARGVHATSMDDVIAEAGVAKQTLYNHFPTKPELVQAALAQGDLELRRAVVEQTHAGADAPAERLIEVFAVVSRLLAPLKFSGCTFLGAAAEDRGHRSGVTAVSVMHKRAFEATLEAWAAEAGVEDPARLASQLMVLLNGALMSSLLEANGQAFDRAREVAAVMVDASTT</sequence>
<evidence type="ECO:0000256" key="1">
    <source>
        <dbReference type="ARBA" id="ARBA00023015"/>
    </source>
</evidence>
<evidence type="ECO:0000259" key="5">
    <source>
        <dbReference type="PROSITE" id="PS50977"/>
    </source>
</evidence>
<dbReference type="GO" id="GO:0003700">
    <property type="term" value="F:DNA-binding transcription factor activity"/>
    <property type="evidence" value="ECO:0007669"/>
    <property type="project" value="TreeGrafter"/>
</dbReference>
<evidence type="ECO:0000313" key="6">
    <source>
        <dbReference type="EMBL" id="MBB6429547.1"/>
    </source>
</evidence>
<proteinExistence type="predicted"/>
<dbReference type="InterPro" id="IPR009057">
    <property type="entry name" value="Homeodomain-like_sf"/>
</dbReference>
<dbReference type="PRINTS" id="PR00455">
    <property type="entry name" value="HTHTETR"/>
</dbReference>
<name>A0A7X0H5Q5_9BACT</name>
<reference evidence="6 7" key="1">
    <citation type="submission" date="2020-08" db="EMBL/GenBank/DDBJ databases">
        <title>Genomic Encyclopedia of Type Strains, Phase IV (KMG-IV): sequencing the most valuable type-strain genomes for metagenomic binning, comparative biology and taxonomic classification.</title>
        <authorList>
            <person name="Goeker M."/>
        </authorList>
    </citation>
    <scope>NUCLEOTIDE SEQUENCE [LARGE SCALE GENOMIC DNA]</scope>
    <source>
        <strain evidence="6 7">DSM 103725</strain>
    </source>
</reference>
<comment type="caution">
    <text evidence="6">The sequence shown here is derived from an EMBL/GenBank/DDBJ whole genome shotgun (WGS) entry which is preliminary data.</text>
</comment>
<dbReference type="PANTHER" id="PTHR30055:SF200">
    <property type="entry name" value="HTH-TYPE TRANSCRIPTIONAL REPRESSOR BDCR"/>
    <property type="match status" value="1"/>
</dbReference>
<dbReference type="InterPro" id="IPR001647">
    <property type="entry name" value="HTH_TetR"/>
</dbReference>
<dbReference type="Proteomes" id="UP000541810">
    <property type="component" value="Unassembled WGS sequence"/>
</dbReference>
<organism evidence="6 7">
    <name type="scientific">Algisphaera agarilytica</name>
    <dbReference type="NCBI Taxonomy" id="1385975"/>
    <lineage>
        <taxon>Bacteria</taxon>
        <taxon>Pseudomonadati</taxon>
        <taxon>Planctomycetota</taxon>
        <taxon>Phycisphaerae</taxon>
        <taxon>Phycisphaerales</taxon>
        <taxon>Phycisphaeraceae</taxon>
        <taxon>Algisphaera</taxon>
    </lineage>
</organism>
<feature type="DNA-binding region" description="H-T-H motif" evidence="4">
    <location>
        <begin position="25"/>
        <end position="44"/>
    </location>
</feature>
<dbReference type="SUPFAM" id="SSF46689">
    <property type="entry name" value="Homeodomain-like"/>
    <property type="match status" value="1"/>
</dbReference>
<keyword evidence="1" id="KW-0805">Transcription regulation</keyword>
<evidence type="ECO:0000313" key="7">
    <source>
        <dbReference type="Proteomes" id="UP000541810"/>
    </source>
</evidence>
<dbReference type="SUPFAM" id="SSF48498">
    <property type="entry name" value="Tetracyclin repressor-like, C-terminal domain"/>
    <property type="match status" value="1"/>
</dbReference>